<name>A0AAV0ZU52_VICFA</name>
<keyword evidence="2" id="KW-1185">Reference proteome</keyword>
<sequence>MENIENILENIMNDLDSGSSSLSIIYENSDVPNADPVKVNDSNLSFIMLSDNYGSERGLYKVVIDLLLFLLREVLTILLKKINNLNSWEVVAHLASSIRSSTDLYVVIAARYEQRAHYFHYF</sequence>
<protein>
    <submittedName>
        <fullName evidence="1">Uncharacterized protein</fullName>
    </submittedName>
</protein>
<reference evidence="1 2" key="1">
    <citation type="submission" date="2023-01" db="EMBL/GenBank/DDBJ databases">
        <authorList>
            <person name="Kreplak J."/>
        </authorList>
    </citation>
    <scope>NUCLEOTIDE SEQUENCE [LARGE SCALE GENOMIC DNA]</scope>
</reference>
<dbReference type="EMBL" id="OX451737">
    <property type="protein sequence ID" value="CAI8601462.1"/>
    <property type="molecule type" value="Genomic_DNA"/>
</dbReference>
<proteinExistence type="predicted"/>
<evidence type="ECO:0000313" key="2">
    <source>
        <dbReference type="Proteomes" id="UP001157006"/>
    </source>
</evidence>
<dbReference type="AlphaFoldDB" id="A0AAV0ZU52"/>
<evidence type="ECO:0000313" key="1">
    <source>
        <dbReference type="EMBL" id="CAI8601462.1"/>
    </source>
</evidence>
<organism evidence="1 2">
    <name type="scientific">Vicia faba</name>
    <name type="common">Broad bean</name>
    <name type="synonym">Faba vulgaris</name>
    <dbReference type="NCBI Taxonomy" id="3906"/>
    <lineage>
        <taxon>Eukaryota</taxon>
        <taxon>Viridiplantae</taxon>
        <taxon>Streptophyta</taxon>
        <taxon>Embryophyta</taxon>
        <taxon>Tracheophyta</taxon>
        <taxon>Spermatophyta</taxon>
        <taxon>Magnoliopsida</taxon>
        <taxon>eudicotyledons</taxon>
        <taxon>Gunneridae</taxon>
        <taxon>Pentapetalae</taxon>
        <taxon>rosids</taxon>
        <taxon>fabids</taxon>
        <taxon>Fabales</taxon>
        <taxon>Fabaceae</taxon>
        <taxon>Papilionoideae</taxon>
        <taxon>50 kb inversion clade</taxon>
        <taxon>NPAAA clade</taxon>
        <taxon>Hologalegina</taxon>
        <taxon>IRL clade</taxon>
        <taxon>Fabeae</taxon>
        <taxon>Vicia</taxon>
    </lineage>
</organism>
<accession>A0AAV0ZU52</accession>
<gene>
    <name evidence="1" type="ORF">VFH_II273760</name>
</gene>
<dbReference type="Proteomes" id="UP001157006">
    <property type="component" value="Chromosome 2"/>
</dbReference>